<protein>
    <submittedName>
        <fullName evidence="7">D-methionine transport system substrate-binding protein</fullName>
    </submittedName>
</protein>
<dbReference type="PROSITE" id="PS51257">
    <property type="entry name" value="PROKAR_LIPOPROTEIN"/>
    <property type="match status" value="1"/>
</dbReference>
<evidence type="ECO:0000256" key="4">
    <source>
        <dbReference type="ARBA" id="ARBA00023136"/>
    </source>
</evidence>
<keyword evidence="3" id="KW-0732">Signal</keyword>
<keyword evidence="4" id="KW-0472">Membrane</keyword>
<dbReference type="OrthoDB" id="9812878at2"/>
<dbReference type="AlphaFoldDB" id="A0A1G6IV67"/>
<dbReference type="PANTHER" id="PTHR30429:SF1">
    <property type="entry name" value="D-METHIONINE-BINDING LIPOPROTEIN METQ-RELATED"/>
    <property type="match status" value="1"/>
</dbReference>
<comment type="similarity">
    <text evidence="2">Belongs to the NlpA lipoprotein family.</text>
</comment>
<dbReference type="GO" id="GO:0016020">
    <property type="term" value="C:membrane"/>
    <property type="evidence" value="ECO:0007669"/>
    <property type="project" value="UniProtKB-SubCell"/>
</dbReference>
<evidence type="ECO:0000256" key="5">
    <source>
        <dbReference type="ARBA" id="ARBA00023139"/>
    </source>
</evidence>
<dbReference type="Proteomes" id="UP000243468">
    <property type="component" value="Unassembled WGS sequence"/>
</dbReference>
<dbReference type="SUPFAM" id="SSF53850">
    <property type="entry name" value="Periplasmic binding protein-like II"/>
    <property type="match status" value="1"/>
</dbReference>
<dbReference type="RefSeq" id="WP_092819370.1">
    <property type="nucleotide sequence ID" value="NZ_BAABKJ010000004.1"/>
</dbReference>
<evidence type="ECO:0000256" key="3">
    <source>
        <dbReference type="ARBA" id="ARBA00022729"/>
    </source>
</evidence>
<dbReference type="PANTHER" id="PTHR30429">
    <property type="entry name" value="D-METHIONINE-BINDING LIPOPROTEIN METQ"/>
    <property type="match status" value="1"/>
</dbReference>
<accession>A0A1G6IV67</accession>
<reference evidence="8" key="1">
    <citation type="submission" date="2016-09" db="EMBL/GenBank/DDBJ databases">
        <authorList>
            <person name="Varghese N."/>
            <person name="Submissions S."/>
        </authorList>
    </citation>
    <scope>NUCLEOTIDE SEQUENCE [LARGE SCALE GENOMIC DNA]</scope>
    <source>
        <strain evidence="8">ANC 4667</strain>
    </source>
</reference>
<keyword evidence="8" id="KW-1185">Reference proteome</keyword>
<keyword evidence="5" id="KW-0564">Palmitate</keyword>
<dbReference type="InterPro" id="IPR004872">
    <property type="entry name" value="Lipoprotein_NlpA"/>
</dbReference>
<dbReference type="Pfam" id="PF03180">
    <property type="entry name" value="Lipoprotein_9"/>
    <property type="match status" value="1"/>
</dbReference>
<name>A0A1G6IV67_9GAMM</name>
<dbReference type="EMBL" id="FMYO01000003">
    <property type="protein sequence ID" value="SDC10301.1"/>
    <property type="molecule type" value="Genomic_DNA"/>
</dbReference>
<proteinExistence type="inferred from homology"/>
<organism evidence="7 8">
    <name type="scientific">Acinetobacter kookii</name>
    <dbReference type="NCBI Taxonomy" id="1226327"/>
    <lineage>
        <taxon>Bacteria</taxon>
        <taxon>Pseudomonadati</taxon>
        <taxon>Pseudomonadota</taxon>
        <taxon>Gammaproteobacteria</taxon>
        <taxon>Moraxellales</taxon>
        <taxon>Moraxellaceae</taxon>
        <taxon>Acinetobacter</taxon>
    </lineage>
</organism>
<evidence type="ECO:0000313" key="8">
    <source>
        <dbReference type="Proteomes" id="UP000243468"/>
    </source>
</evidence>
<evidence type="ECO:0000256" key="1">
    <source>
        <dbReference type="ARBA" id="ARBA00004635"/>
    </source>
</evidence>
<dbReference type="STRING" id="1226327.SAMN05421732_103136"/>
<evidence type="ECO:0000313" key="7">
    <source>
        <dbReference type="EMBL" id="SDC10301.1"/>
    </source>
</evidence>
<evidence type="ECO:0000256" key="2">
    <source>
        <dbReference type="ARBA" id="ARBA00008973"/>
    </source>
</evidence>
<sequence length="290" mass="31263">MKKLLGLVLGLSVGLSGCGKQEAPANDAAQTKDANGLQTVTMASTGSDAEVWRYIATLPETKAAGIKLEVKNFTDYVSMNTAVANKEIDVNAFQSYAYLVAFNESNKDKIAPLSTTYLEPMGIYSSKVKKLDEFKTGATIAIPNDGANESRALLLLQSAGLLKLKPNFDNVKGTPADVVENNKKIVIKPIQMATAVRVKDEVDAIVLGNTLAMEGGLNVLKDSIYYEPIDQSTKMNVNILAVAEGRQNDPVLKKVGALYHTEAVNKFVQEKFGGTKVDVNKPISYLTEAK</sequence>
<evidence type="ECO:0000256" key="6">
    <source>
        <dbReference type="ARBA" id="ARBA00023288"/>
    </source>
</evidence>
<keyword evidence="6" id="KW-0449">Lipoprotein</keyword>
<dbReference type="Gene3D" id="3.40.190.10">
    <property type="entry name" value="Periplasmic binding protein-like II"/>
    <property type="match status" value="2"/>
</dbReference>
<comment type="subcellular location">
    <subcellularLocation>
        <location evidence="1">Membrane</location>
        <topology evidence="1">Lipid-anchor</topology>
    </subcellularLocation>
</comment>
<gene>
    <name evidence="7" type="ORF">SAMN05421732_103136</name>
</gene>